<feature type="region of interest" description="Disordered" evidence="1">
    <location>
        <begin position="2809"/>
        <end position="2875"/>
    </location>
</feature>
<reference evidence="3 4" key="1">
    <citation type="submission" date="2022-05" db="EMBL/GenBank/DDBJ databases">
        <authorList>
            <consortium name="Genoscope - CEA"/>
            <person name="William W."/>
        </authorList>
    </citation>
    <scope>NUCLEOTIDE SEQUENCE [LARGE SCALE GENOMIC DNA]</scope>
</reference>
<comment type="caution">
    <text evidence="3">The sequence shown here is derived from an EMBL/GenBank/DDBJ whole genome shotgun (WGS) entry which is preliminary data.</text>
</comment>
<feature type="compositionally biased region" description="Basic and acidic residues" evidence="1">
    <location>
        <begin position="3081"/>
        <end position="3092"/>
    </location>
</feature>
<protein>
    <recommendedName>
        <fullName evidence="5">Membrane-associated protein</fullName>
    </recommendedName>
</protein>
<proteinExistence type="predicted"/>
<feature type="compositionally biased region" description="Low complexity" evidence="1">
    <location>
        <begin position="3060"/>
        <end position="3077"/>
    </location>
</feature>
<feature type="transmembrane region" description="Helical" evidence="2">
    <location>
        <begin position="21"/>
        <end position="40"/>
    </location>
</feature>
<feature type="compositionally biased region" description="Polar residues" evidence="1">
    <location>
        <begin position="236"/>
        <end position="260"/>
    </location>
</feature>
<keyword evidence="2" id="KW-0472">Membrane</keyword>
<gene>
    <name evidence="3" type="ORF">PLOB_00011061</name>
</gene>
<evidence type="ECO:0000313" key="3">
    <source>
        <dbReference type="EMBL" id="CAH3170907.1"/>
    </source>
</evidence>
<feature type="compositionally biased region" description="Low complexity" evidence="1">
    <location>
        <begin position="3530"/>
        <end position="3549"/>
    </location>
</feature>
<evidence type="ECO:0008006" key="5">
    <source>
        <dbReference type="Google" id="ProtNLM"/>
    </source>
</evidence>
<feature type="compositionally biased region" description="Low complexity" evidence="1">
    <location>
        <begin position="2173"/>
        <end position="2191"/>
    </location>
</feature>
<feature type="region of interest" description="Disordered" evidence="1">
    <location>
        <begin position="2170"/>
        <end position="2193"/>
    </location>
</feature>
<evidence type="ECO:0000313" key="4">
    <source>
        <dbReference type="Proteomes" id="UP001159405"/>
    </source>
</evidence>
<keyword evidence="4" id="KW-1185">Reference proteome</keyword>
<keyword evidence="2" id="KW-0812">Transmembrane</keyword>
<feature type="region of interest" description="Disordered" evidence="1">
    <location>
        <begin position="3158"/>
        <end position="3182"/>
    </location>
</feature>
<evidence type="ECO:0000256" key="2">
    <source>
        <dbReference type="SAM" id="Phobius"/>
    </source>
</evidence>
<name>A0ABN8QWK1_9CNID</name>
<organism evidence="3 4">
    <name type="scientific">Porites lobata</name>
    <dbReference type="NCBI Taxonomy" id="104759"/>
    <lineage>
        <taxon>Eukaryota</taxon>
        <taxon>Metazoa</taxon>
        <taxon>Cnidaria</taxon>
        <taxon>Anthozoa</taxon>
        <taxon>Hexacorallia</taxon>
        <taxon>Scleractinia</taxon>
        <taxon>Fungiina</taxon>
        <taxon>Poritidae</taxon>
        <taxon>Porites</taxon>
    </lineage>
</organism>
<feature type="compositionally biased region" description="Polar residues" evidence="1">
    <location>
        <begin position="899"/>
        <end position="912"/>
    </location>
</feature>
<feature type="region of interest" description="Disordered" evidence="1">
    <location>
        <begin position="3295"/>
        <end position="3329"/>
    </location>
</feature>
<feature type="compositionally biased region" description="Low complexity" evidence="1">
    <location>
        <begin position="889"/>
        <end position="898"/>
    </location>
</feature>
<feature type="region of interest" description="Disordered" evidence="1">
    <location>
        <begin position="208"/>
        <end position="289"/>
    </location>
</feature>
<keyword evidence="2" id="KW-1133">Transmembrane helix</keyword>
<accession>A0ABN8QWK1</accession>
<feature type="compositionally biased region" description="Basic and acidic residues" evidence="1">
    <location>
        <begin position="3099"/>
        <end position="3109"/>
    </location>
</feature>
<evidence type="ECO:0000256" key="1">
    <source>
        <dbReference type="SAM" id="MobiDB-lite"/>
    </source>
</evidence>
<feature type="compositionally biased region" description="Basic and acidic residues" evidence="1">
    <location>
        <begin position="2997"/>
        <end position="3028"/>
    </location>
</feature>
<feature type="region of interest" description="Disordered" evidence="1">
    <location>
        <begin position="3516"/>
        <end position="3594"/>
    </location>
</feature>
<feature type="region of interest" description="Disordered" evidence="1">
    <location>
        <begin position="2984"/>
        <end position="3128"/>
    </location>
</feature>
<feature type="compositionally biased region" description="Polar residues" evidence="1">
    <location>
        <begin position="268"/>
        <end position="289"/>
    </location>
</feature>
<dbReference type="Proteomes" id="UP001159405">
    <property type="component" value="Unassembled WGS sequence"/>
</dbReference>
<dbReference type="EMBL" id="CALNXK010000159">
    <property type="protein sequence ID" value="CAH3170907.1"/>
    <property type="molecule type" value="Genomic_DNA"/>
</dbReference>
<feature type="region of interest" description="Disordered" evidence="1">
    <location>
        <begin position="889"/>
        <end position="917"/>
    </location>
</feature>
<sequence>MNVKKARSTFRNVSISNLTAILFRLFTLWAFVCGFTLVAGQSNVSSLSSADKTTFVVSTSEISSASSAYSSQSLQVNASFQNVNSTNTSSPTLLQNKTGILTILQSSNFPVTGSTEPITLAMSFVTTTETPSVPRSVRSLLGASTFSIAGFTEPLTLALFTSESLSNQSIESSLLSSSSVITPSYSSNASSLIETNFSSSLRVTQSRLQNNATSSSLSMKSSGQMSSSSLGEPHTETPSTETKNPSRTSSFQSIASTESGLSRKESTSSEVNGYSSDTQSTTQAAHFSVQSSTSNIMHLKTSQVSAANGTSSTASKIAQSLRMSNSVTTPSSSSLSSMSSYLSASRIGYLPASLNVSVTRQFSKITSMTTLSSFGEFFNNKSSLGASSMKTPIGASMVPTPFVTSILLDTSTIANSSSPVTVAAVSISSTGSSFNHVHNISSVATLSVSGSFLHENEVTVSSRVVLVNFSDSLAGTSLRFNRTTFMPTFSTTRRITETPVNSSYVSLTKPDVSKSNSLEPLSTLKSSEFLISSLPYSEHALGSGSVGQSSEKSVQVSLEISANYESSREGVNTTSVSRHSSRSLSVAYFSSFSTLYFYKDGSSKVHQENLTTSNVHMSPSSFSLGVTETSTMLTTLFTSAGFSHTNTSSLMISTVSTQKVQTSTGSFLLQTSLATSKSKLHPNSTIKYSLDALNTTKHVDSTFMVLVATTVSTSPNISYVEHFISMSSASHLSTGTSYFLPNTRPLVVISPSFEFNSSPPMTVLSTSSSLNVTPNATTEQSRNGLSTDVTSFLLYQSSITQNVTMSPIVTIMENLSTYQSEIGRSVDPTSLSLKSSIFVIEPSSSVNRVDMSTEHSVLRSLQVSRNATPSLSIRTGFLQFKTSIPRPLITTTPRITSSGDSNVNTLSSSGRNESADRSIVTKTETFVSGFPVSSHSKSSPFAPFQTTTVALSSKITSLTPLSQRRPSFSDVSAVSSSYSTLTTPRINTSGDGGLSVPATLLSSIRTPATEPFANRSSTSSLQAHSSKLFPLVTTTFVSAVDATSSSAFSTSVAIFVRFGISVPRNQSVNDPDFKQSLEDGILLAYQNGSINSSSGNVNISIHRIERSPDSNSSNVNVTFQLLIGSEPLNATLVITTIEQANFSLGYFVGYKVVESLHAVFISLPSSSPTMSLHSSVSASVQRTIVTSHARRTLTSYYSYTLQPRSSTTRVANKTATSESLPPSQMLTAAESSVSVSSTPSAQMSLPSNTSPATVSYLTSVSSDRSLKSGVNFTSLVTTATRSSMSTALKTVNVTHFSGGSSASSAIISFGHSEGSIVVRGTEITSLSLTTAFSATPTILLTTLALPSKSQLPSIIRSLTSTQQSRPLSTKSESLTSSKHLNISAKESSTAVPSVNIVTTRLSRIRPSSGIHVVTSSLTALRSFLSSTVLSASESAINSLQTSLSSEVITSRLEVSSSSPSPSSLTSTSALPSSFFSIYVTRSHTNVSSSEVKMPSPVVTLNSTLTATLGDSSGRHATSIIEPTPSGSIVKSSTFTLPAMSSFFKSFTTYFTSSLMLSMTSFTVFPSSILKSETVPIQNSTAGVMSSSREGVPVTQTLHIPGSFSTTKVTSSLQSTRAAVTKQSLQPLPTSHILGETISLIASSRFFNGSGVSVVASSTKTHRTVETMSVLTLNSSVTPAKGSAFASARSVQMPSSFIAASPISTIFNVSSITASSEVLPFSAMSSTLASTPSTNSTLSDSSIAVSSSSPAFYGSYTTSNSRLSLAPSNTLTLSRFEASANATLTLIGMSRTIISTRSTSFNETSLRSRTVRVSVSKTPFSVSRSPHETSSSGMALPVSSVSRSPFYPSSSVSTSHYTTLFANRSEITSSRFLSQSFVLASSQTSRSGSWLSLSLLYMPSSIWSNGTIHGTSLSMMSKRSSPSSFTVHFDASTSGQFSSRSGVTSSVVSDKLSARTSLESETRFSGSMTTKATHTSILATNRTVKANFTTSSAKVSSLPILDISSLLPTALTLSAFQASTRSAFFNETTVPISRVNVSKTPFSVSTSPRESLLSSVALQMSSDLRSPFTPSSGVITSIAKVSILSVSNNSSPLYTAEVTQVTTREAATANLSSTQYPTTRVTDFVSERSLSSQSVQLSTSSSRKDSAQKTFVTATTSTLAKHASTRATMHSLMQTTAPSSSLRSSSPAQLSSDGLATSFSLNRSHFPTPEVSGSKTSENIVGITSLPASKSLQIPPVSGVSVFYDSLGSTVLTPISIPSTSNVSYVLDKSSASLSSTTSVTDAISSRNISPAFSTELSQIARTFTNTLQSSPSSLLVGTASAKSGGIVHSVATGSSIHTFTPKTSPIVLSFTPSDIPVSSSAIAVSSVEVNSSSIESVTLGTDVLLSPQGTTFAESTLVLTSTPLRLSRSSKLRTGSVDVTKSSMFTLSSPLTSVVTIDSSSVVDSSSVPVTLRTSEESPVTSVKQLTSSDRSSYPMHARSSSLPLLLSSARPTSTTTTVKLPVTTLRGSKTTITRTSGVVVRETSQASFVTKTVPLSSISVSLRITKDVTTATSLEKSYLVSRTSSTAAATVDPTEPLRPTAGANNTEGLVGLQILVPKTEDETNSTFRENIELRLAAAYRRGQEKGTGRKKRDLEFFDGWDVRSFESWKRSVAFKVYEKQSRRYRRQIDSIVALVEAIRRAKPIVGDELVDIEYRIFDGPNMLSAETVVETMNRLTEGEMVSTLKYAVTLRPYVVKDITVTPTPRVSSSKWNILIPAIIVPTVVVLFLILAFTWAKCAAKRKRERLKVKPHDKGPTYKNLEIKVLPSDEVTPAPLGTGKKKRPSISSTSSSDIPPKCPTLPVPDYSPGKTDSPEKPNQRYRRRTNGKGIDHKINNNRHSTKDIIYTNGHVKHEHHVQNPKDTGDYIEMKHLAGVVENRPQMRDEKLANSLTRQEPPLRFTPLPPLIQTPLVGPTPSIPDTVAAKENKEYDRIIAESGVPPANVERWRNKMRHREKLRQDMREKEREREKKLKKYEKEEKKEKEKDTVEDYNAILQRSLTAERKRRSRIERWRKNRVGTSSSKSSGSSSSSSSSSSESDSDEKHKHAKEEGKAKKKKRQEKEKKVKEKAPPLLTGQAAHETKRETAWTIKETPGVRLVSVKPRNESRYLKRETTTEPPYVQDDVQGYDVPSLRPVSSRSQQKDRVHQLLETGYPVLPIMPTHLVRPPNSEYILDEHPYEDMEDLDPYAVHYDNEDQFIGDGVPIVPIQAFSGPPVYEDDHIYEEPIIAPASLPQTRFVSPREHKSGVLIPTRYARGYIGRPPGTRGRPTSASQHPGVARPARLSRPTSAKTEPIARYVVPPGGSSIPTRGVPPSSVPGSRYMLANRPTVATAPQPSIGTSPRYMVDPEIPKEQPPSSFDGARVILSRAQANVDRFEQDSRVNAQGETDAVSVSERLYARPQKKIPLKTLTSRKEPSRFDVAAREHAELEAQLLVSRALARARSNGLKETEHLSHRSTRKILQEIKKKHNLHAVMKSKERDGIKTQRRRSITSNSSSSSSISSISNSSSSLIQKRAQRMKKAKTGDETKPKSREKQAVVHPLFVPNRSAHQDKAR</sequence>
<feature type="region of interest" description="Disordered" evidence="1">
    <location>
        <begin position="3337"/>
        <end position="3356"/>
    </location>
</feature>
<feature type="compositionally biased region" description="Basic and acidic residues" evidence="1">
    <location>
        <begin position="3562"/>
        <end position="3576"/>
    </location>
</feature>
<feature type="compositionally biased region" description="Basic residues" evidence="1">
    <location>
        <begin position="3043"/>
        <end position="3056"/>
    </location>
</feature>
<feature type="compositionally biased region" description="Low complexity" evidence="1">
    <location>
        <begin position="214"/>
        <end position="231"/>
    </location>
</feature>